<dbReference type="Proteomes" id="UP001172142">
    <property type="component" value="Unassembled WGS sequence"/>
</dbReference>
<organism evidence="2 3">
    <name type="scientific">Planococcus shenhongbingii</name>
    <dbReference type="NCBI Taxonomy" id="3058398"/>
    <lineage>
        <taxon>Bacteria</taxon>
        <taxon>Bacillati</taxon>
        <taxon>Bacillota</taxon>
        <taxon>Bacilli</taxon>
        <taxon>Bacillales</taxon>
        <taxon>Caryophanaceae</taxon>
        <taxon>Planococcus</taxon>
    </lineage>
</organism>
<keyword evidence="3" id="KW-1185">Reference proteome</keyword>
<evidence type="ECO:0000313" key="3">
    <source>
        <dbReference type="Proteomes" id="UP001172142"/>
    </source>
</evidence>
<dbReference type="PANTHER" id="PTHR33990:SF1">
    <property type="entry name" value="PROTEIN YJDN"/>
    <property type="match status" value="1"/>
</dbReference>
<dbReference type="SUPFAM" id="SSF54593">
    <property type="entry name" value="Glyoxalase/Bleomycin resistance protein/Dihydroxybiphenyl dioxygenase"/>
    <property type="match status" value="1"/>
</dbReference>
<feature type="domain" description="PhnB-like" evidence="1">
    <location>
        <begin position="4"/>
        <end position="131"/>
    </location>
</feature>
<gene>
    <name evidence="2" type="ORF">QWY13_05135</name>
</gene>
<protein>
    <submittedName>
        <fullName evidence="2">VOC family protein</fullName>
    </submittedName>
</protein>
<dbReference type="InterPro" id="IPR028973">
    <property type="entry name" value="PhnB-like"/>
</dbReference>
<dbReference type="RefSeq" id="WP_300990230.1">
    <property type="nucleotide sequence ID" value="NZ_CP129235.1"/>
</dbReference>
<sequence length="137" mass="15410">MKGSITPYLTFYGQAGEASSFYEEVFGLERIGSQTYGDSGFPSPDHAKEYLLHCLLQKGDFRLMMADSVEEQPEQPRSGLALVVECESEEEATNIFGKLSEGGQVIMELQDTFWGAKYGKVKDQYGFVWDLNVEKEK</sequence>
<reference evidence="2 3" key="1">
    <citation type="submission" date="2023-07" db="EMBL/GenBank/DDBJ databases">
        <title>Novel species in genus Planococcus.</title>
        <authorList>
            <person name="Ning S."/>
        </authorList>
    </citation>
    <scope>NUCLEOTIDE SEQUENCE [LARGE SCALE GENOMIC DNA]</scope>
    <source>
        <strain evidence="2 3">N017</strain>
    </source>
</reference>
<dbReference type="PANTHER" id="PTHR33990">
    <property type="entry name" value="PROTEIN YJDN-RELATED"/>
    <property type="match status" value="1"/>
</dbReference>
<dbReference type="Pfam" id="PF06983">
    <property type="entry name" value="3-dmu-9_3-mt"/>
    <property type="match status" value="1"/>
</dbReference>
<comment type="caution">
    <text evidence="2">The sequence shown here is derived from an EMBL/GenBank/DDBJ whole genome shotgun (WGS) entry which is preliminary data.</text>
</comment>
<dbReference type="EMBL" id="JAUJWU010000001">
    <property type="protein sequence ID" value="MDN7244874.1"/>
    <property type="molecule type" value="Genomic_DNA"/>
</dbReference>
<dbReference type="Gene3D" id="3.10.180.10">
    <property type="entry name" value="2,3-Dihydroxybiphenyl 1,2-Dioxygenase, domain 1"/>
    <property type="match status" value="1"/>
</dbReference>
<name>A0ABT8NAF9_9BACL</name>
<evidence type="ECO:0000259" key="1">
    <source>
        <dbReference type="Pfam" id="PF06983"/>
    </source>
</evidence>
<dbReference type="InterPro" id="IPR029068">
    <property type="entry name" value="Glyas_Bleomycin-R_OHBP_Dase"/>
</dbReference>
<proteinExistence type="predicted"/>
<dbReference type="CDD" id="cd06588">
    <property type="entry name" value="PhnB_like"/>
    <property type="match status" value="1"/>
</dbReference>
<accession>A0ABT8NAF9</accession>
<evidence type="ECO:0000313" key="2">
    <source>
        <dbReference type="EMBL" id="MDN7244874.1"/>
    </source>
</evidence>